<comment type="similarity">
    <text evidence="2">Belongs to the deoxyhypusine synthase family.</text>
</comment>
<feature type="coiled-coil region" evidence="9">
    <location>
        <begin position="481"/>
        <end position="508"/>
    </location>
</feature>
<dbReference type="Gene3D" id="3.40.910.10">
    <property type="entry name" value="Deoxyhypusine synthase"/>
    <property type="match status" value="1"/>
</dbReference>
<dbReference type="CDD" id="cd01366">
    <property type="entry name" value="KISc_C_terminal"/>
    <property type="match status" value="1"/>
</dbReference>
<evidence type="ECO:0000256" key="7">
    <source>
        <dbReference type="PROSITE-ProRule" id="PRU00283"/>
    </source>
</evidence>
<dbReference type="EMBL" id="JALJOT010000003">
    <property type="protein sequence ID" value="KAK9916953.1"/>
    <property type="molecule type" value="Genomic_DNA"/>
</dbReference>
<evidence type="ECO:0000259" key="11">
    <source>
        <dbReference type="PROSITE" id="PS50067"/>
    </source>
</evidence>
<feature type="coiled-coil region" evidence="9">
    <location>
        <begin position="369"/>
        <end position="438"/>
    </location>
</feature>
<dbReference type="Pfam" id="PF00225">
    <property type="entry name" value="Kinesin"/>
    <property type="match status" value="1"/>
</dbReference>
<dbReference type="InterPro" id="IPR036961">
    <property type="entry name" value="Kinesin_motor_dom_sf"/>
</dbReference>
<feature type="binding site" evidence="7">
    <location>
        <begin position="693"/>
        <end position="700"/>
    </location>
    <ligand>
        <name>ATP</name>
        <dbReference type="ChEBI" id="CHEBI:30616"/>
    </ligand>
</feature>
<dbReference type="InterPro" id="IPR029035">
    <property type="entry name" value="DHS-like_NAD/FAD-binding_dom"/>
</dbReference>
<evidence type="ECO:0000256" key="6">
    <source>
        <dbReference type="ARBA" id="ARBA00023175"/>
    </source>
</evidence>
<sequence length="949" mass="102566">MVERQTGLDVASQAVLGPSESMPEDAETVSGWDFDNGRDLDGLLGSLLCTGFQATSFGRAVAEINRMISWRLSDEPVGPNEDPKHADPVVRSGVRSKIFLGFTSNLISSGVREHIRYLVQHKMVDLLVTTAGGVEEDLIKCLGPTYTGDFHLNGANLRKRGLNRVGNLLVPNSNYCAFEDWIMPILDALKQEQETQCTKWTPSKVVARLGKEINNESSVCYWAHRNNIPIFCPALTDGSLGDMLFFHTYKNPGLVIDLVEDIRLINDEALKAAPRKTGMIILGGGVAKHHICNANLMKNGADFAVFVNTAQEFDGSDSGARPDEAVSWGKIRADAQPVKVYGDATILFPLLVSQTFAKAGSTDQKKPTIQQLEEGAARALEQITDLQKQVASANELHQSSTRYCAQLQEYNSKLQTDAQATSEQLRALQEEKSKNSEDIAMLRGTLGALETQLAAVRAACTAAEAASQRATAETLSLQSELEKVRTERSGLADALEAVQKELKGYKDDVGQGPESERAKAAALQSRTRAQAEVNSSLAEQLAFARESLAVAEQLVAARGAACRELKRRAAEAEAVRTAAEQRVAECEATRRKLHNTILTLKGNIRVFCRVRPLAPCSPDVEKLETGQPVLAFPPVGDAMTAGVELTASNGNKNTFTFDHVFGPTASQEDVFEEVSLLVQSALDGYKVCIFAYGQTGSGKTHTMLGTPDQAGLIPRAVEQLFTAARELEVSQGWTFEMKASMLEIYNEEYKDLLGKGPPSGKKHTVTHDERAGTTAVSYLEGVECADPEAVRTLLERAARLRAVGATAANERSSRSHMVFLLSIRGANAATGQRLNGMLNLIDLAGSERLKTSGANGERLKETQAINKSLSALGDVIAALGSREAHIPYRNSKLTWLLQGCLGGDAKMLMIANVAPTLSAANESLCSLRFAAKVNATEIGTARRSTSFAK</sequence>
<dbReference type="InterPro" id="IPR027417">
    <property type="entry name" value="P-loop_NTPase"/>
</dbReference>
<dbReference type="InterPro" id="IPR001752">
    <property type="entry name" value="Kinesin_motor_dom"/>
</dbReference>
<evidence type="ECO:0000256" key="2">
    <source>
        <dbReference type="ARBA" id="ARBA00009892"/>
    </source>
</evidence>
<evidence type="ECO:0000256" key="10">
    <source>
        <dbReference type="SAM" id="MobiDB-lite"/>
    </source>
</evidence>
<dbReference type="InterPro" id="IPR019821">
    <property type="entry name" value="Kinesin_motor_CS"/>
</dbReference>
<dbReference type="SMART" id="SM00129">
    <property type="entry name" value="KISc"/>
    <property type="match status" value="1"/>
</dbReference>
<keyword evidence="9" id="KW-0175">Coiled coil</keyword>
<evidence type="ECO:0000313" key="13">
    <source>
        <dbReference type="Proteomes" id="UP001491310"/>
    </source>
</evidence>
<protein>
    <recommendedName>
        <fullName evidence="8">Kinesin-like protein</fullName>
    </recommendedName>
</protein>
<evidence type="ECO:0000256" key="3">
    <source>
        <dbReference type="ARBA" id="ARBA00022741"/>
    </source>
</evidence>
<accession>A0ABR2YYR5</accession>
<evidence type="ECO:0000256" key="1">
    <source>
        <dbReference type="ARBA" id="ARBA00001911"/>
    </source>
</evidence>
<dbReference type="Proteomes" id="UP001491310">
    <property type="component" value="Unassembled WGS sequence"/>
</dbReference>
<evidence type="ECO:0000256" key="8">
    <source>
        <dbReference type="RuleBase" id="RU000394"/>
    </source>
</evidence>
<dbReference type="PROSITE" id="PS50067">
    <property type="entry name" value="KINESIN_MOTOR_2"/>
    <property type="match status" value="1"/>
</dbReference>
<evidence type="ECO:0000256" key="4">
    <source>
        <dbReference type="ARBA" id="ARBA00022840"/>
    </source>
</evidence>
<keyword evidence="6 7" id="KW-0505">Motor protein</keyword>
<comment type="cofactor">
    <cofactor evidence="1">
        <name>NAD(+)</name>
        <dbReference type="ChEBI" id="CHEBI:57540"/>
    </cofactor>
</comment>
<reference evidence="12 13" key="1">
    <citation type="journal article" date="2024" name="Nat. Commun.">
        <title>Phylogenomics reveals the evolutionary origins of lichenization in chlorophyte algae.</title>
        <authorList>
            <person name="Puginier C."/>
            <person name="Libourel C."/>
            <person name="Otte J."/>
            <person name="Skaloud P."/>
            <person name="Haon M."/>
            <person name="Grisel S."/>
            <person name="Petersen M."/>
            <person name="Berrin J.G."/>
            <person name="Delaux P.M."/>
            <person name="Dal Grande F."/>
            <person name="Keller J."/>
        </authorList>
    </citation>
    <scope>NUCLEOTIDE SEQUENCE [LARGE SCALE GENOMIC DNA]</scope>
    <source>
        <strain evidence="12 13">SAG 216-7</strain>
    </source>
</reference>
<dbReference type="InterPro" id="IPR036982">
    <property type="entry name" value="Deoxyhypusine_synthase_sf"/>
</dbReference>
<dbReference type="SUPFAM" id="SSF52540">
    <property type="entry name" value="P-loop containing nucleoside triphosphate hydrolases"/>
    <property type="match status" value="1"/>
</dbReference>
<keyword evidence="8" id="KW-0493">Microtubule</keyword>
<evidence type="ECO:0000256" key="5">
    <source>
        <dbReference type="ARBA" id="ARBA00023027"/>
    </source>
</evidence>
<feature type="domain" description="Kinesin motor" evidence="11">
    <location>
        <begin position="603"/>
        <end position="936"/>
    </location>
</feature>
<keyword evidence="5" id="KW-0520">NAD</keyword>
<gene>
    <name evidence="12" type="ORF">WJX75_009178</name>
</gene>
<dbReference type="PANTHER" id="PTHR11703:SF0">
    <property type="entry name" value="DEOXYHYPUSINE SYNTHASE"/>
    <property type="match status" value="1"/>
</dbReference>
<dbReference type="Pfam" id="PF01916">
    <property type="entry name" value="DS"/>
    <property type="match status" value="1"/>
</dbReference>
<evidence type="ECO:0000256" key="9">
    <source>
        <dbReference type="SAM" id="Coils"/>
    </source>
</evidence>
<keyword evidence="13" id="KW-1185">Reference proteome</keyword>
<organism evidence="12 13">
    <name type="scientific">Coccomyxa subellipsoidea</name>
    <dbReference type="NCBI Taxonomy" id="248742"/>
    <lineage>
        <taxon>Eukaryota</taxon>
        <taxon>Viridiplantae</taxon>
        <taxon>Chlorophyta</taxon>
        <taxon>core chlorophytes</taxon>
        <taxon>Trebouxiophyceae</taxon>
        <taxon>Trebouxiophyceae incertae sedis</taxon>
        <taxon>Coccomyxaceae</taxon>
        <taxon>Coccomyxa</taxon>
    </lineage>
</organism>
<evidence type="ECO:0000313" key="12">
    <source>
        <dbReference type="EMBL" id="KAK9916953.1"/>
    </source>
</evidence>
<feature type="region of interest" description="Disordered" evidence="10">
    <location>
        <begin position="1"/>
        <end position="29"/>
    </location>
</feature>
<proteinExistence type="inferred from homology"/>
<dbReference type="InterPro" id="IPR002773">
    <property type="entry name" value="Deoxyhypusine_synthase"/>
</dbReference>
<dbReference type="NCBIfam" id="TIGR00321">
    <property type="entry name" value="dhys"/>
    <property type="match status" value="1"/>
</dbReference>
<comment type="similarity">
    <text evidence="7 8">Belongs to the TRAFAC class myosin-kinesin ATPase superfamily. Kinesin family.</text>
</comment>
<keyword evidence="4 7" id="KW-0067">ATP-binding</keyword>
<dbReference type="PRINTS" id="PR00380">
    <property type="entry name" value="KINESINHEAVY"/>
</dbReference>
<feature type="coiled-coil region" evidence="9">
    <location>
        <begin position="562"/>
        <end position="589"/>
    </location>
</feature>
<dbReference type="Gene3D" id="3.40.850.10">
    <property type="entry name" value="Kinesin motor domain"/>
    <property type="match status" value="1"/>
</dbReference>
<dbReference type="PANTHER" id="PTHR11703">
    <property type="entry name" value="DEOXYHYPUSINE SYNTHASE"/>
    <property type="match status" value="1"/>
</dbReference>
<keyword evidence="3 7" id="KW-0547">Nucleotide-binding</keyword>
<dbReference type="SUPFAM" id="SSF52467">
    <property type="entry name" value="DHS-like NAD/FAD-binding domain"/>
    <property type="match status" value="1"/>
</dbReference>
<name>A0ABR2YYR5_9CHLO</name>
<dbReference type="PROSITE" id="PS00411">
    <property type="entry name" value="KINESIN_MOTOR_1"/>
    <property type="match status" value="1"/>
</dbReference>
<comment type="caution">
    <text evidence="12">The sequence shown here is derived from an EMBL/GenBank/DDBJ whole genome shotgun (WGS) entry which is preliminary data.</text>
</comment>